<dbReference type="OrthoDB" id="426210at2759"/>
<name>A0A2I0TNS0_LIMLA</name>
<reference evidence="2" key="1">
    <citation type="submission" date="2017-11" db="EMBL/GenBank/DDBJ databases">
        <authorList>
            <person name="Lima N.C."/>
            <person name="Parody-Merino A.M."/>
            <person name="Battley P.F."/>
            <person name="Fidler A.E."/>
            <person name="Prosdocimi F."/>
        </authorList>
    </citation>
    <scope>NUCLEOTIDE SEQUENCE [LARGE SCALE GENOMIC DNA]</scope>
</reference>
<keyword evidence="1" id="KW-0695">RNA-directed DNA polymerase</keyword>
<sequence>MQLNKGKCKVLHLGRNDTRDPYVLGVTQLESSLAGKDLGVLVDTKGIECTISRFADNTKLGGTVNLLEGRKTLQRDLGRVHQWTDGMRFKKAKCQVLHLGHNSPRQHYRLG</sequence>
<dbReference type="PANTHER" id="PTHR33332">
    <property type="entry name" value="REVERSE TRANSCRIPTASE DOMAIN-CONTAINING PROTEIN"/>
    <property type="match status" value="1"/>
</dbReference>
<dbReference type="PRINTS" id="PR01345">
    <property type="entry name" value="CERVTRCPTASE"/>
</dbReference>
<dbReference type="EMBL" id="KZ508259">
    <property type="protein sequence ID" value="PKU35438.1"/>
    <property type="molecule type" value="Genomic_DNA"/>
</dbReference>
<keyword evidence="1" id="KW-0548">Nucleotidyltransferase</keyword>
<reference evidence="2" key="2">
    <citation type="submission" date="2017-12" db="EMBL/GenBank/DDBJ databases">
        <title>Genome sequence of the Bar-tailed Godwit (Limosa lapponica baueri).</title>
        <authorList>
            <person name="Lima N.C.B."/>
            <person name="Parody-Merino A.M."/>
            <person name="Battley P.F."/>
            <person name="Fidler A.E."/>
            <person name="Prosdocimi F."/>
        </authorList>
    </citation>
    <scope>NUCLEOTIDE SEQUENCE [LARGE SCALE GENOMIC DNA]</scope>
</reference>
<accession>A0A2I0TNS0</accession>
<keyword evidence="2" id="KW-1185">Reference proteome</keyword>
<protein>
    <submittedName>
        <fullName evidence="1">Rna-directed dna polymerase from mobile element jockey-like</fullName>
    </submittedName>
</protein>
<evidence type="ECO:0000313" key="1">
    <source>
        <dbReference type="EMBL" id="PKU35438.1"/>
    </source>
</evidence>
<dbReference type="GO" id="GO:0003964">
    <property type="term" value="F:RNA-directed DNA polymerase activity"/>
    <property type="evidence" value="ECO:0007669"/>
    <property type="project" value="UniProtKB-KW"/>
</dbReference>
<keyword evidence="1" id="KW-0808">Transferase</keyword>
<organism evidence="1 2">
    <name type="scientific">Limosa lapponica baueri</name>
    <dbReference type="NCBI Taxonomy" id="1758121"/>
    <lineage>
        <taxon>Eukaryota</taxon>
        <taxon>Metazoa</taxon>
        <taxon>Chordata</taxon>
        <taxon>Craniata</taxon>
        <taxon>Vertebrata</taxon>
        <taxon>Euteleostomi</taxon>
        <taxon>Archelosauria</taxon>
        <taxon>Archosauria</taxon>
        <taxon>Dinosauria</taxon>
        <taxon>Saurischia</taxon>
        <taxon>Theropoda</taxon>
        <taxon>Coelurosauria</taxon>
        <taxon>Aves</taxon>
        <taxon>Neognathae</taxon>
        <taxon>Neoaves</taxon>
        <taxon>Charadriiformes</taxon>
        <taxon>Scolopacidae</taxon>
        <taxon>Limosa</taxon>
    </lineage>
</organism>
<dbReference type="AlphaFoldDB" id="A0A2I0TNS0"/>
<gene>
    <name evidence="1" type="ORF">llap_14258</name>
</gene>
<dbReference type="Proteomes" id="UP000233556">
    <property type="component" value="Unassembled WGS sequence"/>
</dbReference>
<evidence type="ECO:0000313" key="2">
    <source>
        <dbReference type="Proteomes" id="UP000233556"/>
    </source>
</evidence>
<proteinExistence type="predicted"/>